<keyword evidence="2" id="KW-1185">Reference proteome</keyword>
<dbReference type="GeneID" id="29001416"/>
<accession>A0A163AUV4</accession>
<dbReference type="RefSeq" id="XP_018294011.1">
    <property type="nucleotide sequence ID" value="XM_018440510.1"/>
</dbReference>
<dbReference type="Proteomes" id="UP000077315">
    <property type="component" value="Unassembled WGS sequence"/>
</dbReference>
<evidence type="ECO:0000313" key="1">
    <source>
        <dbReference type="EMBL" id="OAD75971.1"/>
    </source>
</evidence>
<sequence length="257" mass="29448">MPGPKDAKISKINHYLCPLVAELKTLYDSVMIPTAQCPQETHVCTALFLAAHKTCGFTSHTSVNTCHIYNLECTIINLMYNPFVGTTKCIMEKWISTGLISNAHLIAMQDNANKLHVPIGYTSLRKKIIKTFPFIKADKWKSWCLVYSPTVLSDHLLQKHFDNWMCFVNACQYLAMPSLTYSNLAETHFCLELFGRNSQTLYGEQFITPNMYLHLHIKETVLNFGPAYGYWLFCFEHFNSIVKSYKTNKKTALRAHS</sequence>
<dbReference type="InParanoid" id="A0A163AUV4"/>
<dbReference type="AlphaFoldDB" id="A0A163AUV4"/>
<dbReference type="EMBL" id="KV440976">
    <property type="protein sequence ID" value="OAD75971.1"/>
    <property type="molecule type" value="Genomic_DNA"/>
</dbReference>
<name>A0A163AUV4_PHYB8</name>
<dbReference type="PANTHER" id="PTHR46579">
    <property type="entry name" value="F5/8 TYPE C DOMAIN-CONTAINING PROTEIN-RELATED"/>
    <property type="match status" value="1"/>
</dbReference>
<dbReference type="PANTHER" id="PTHR46579:SF2">
    <property type="entry name" value="C2H2-TYPE DOMAIN-CONTAINING PROTEIN"/>
    <property type="match status" value="1"/>
</dbReference>
<dbReference type="OrthoDB" id="3247418at2759"/>
<proteinExistence type="predicted"/>
<gene>
    <name evidence="1" type="ORF">PHYBLDRAFT_59502</name>
</gene>
<protein>
    <submittedName>
        <fullName evidence="1">Uncharacterized protein</fullName>
    </submittedName>
</protein>
<organism evidence="1 2">
    <name type="scientific">Phycomyces blakesleeanus (strain ATCC 8743b / DSM 1359 / FGSC 10004 / NBRC 33097 / NRRL 1555)</name>
    <dbReference type="NCBI Taxonomy" id="763407"/>
    <lineage>
        <taxon>Eukaryota</taxon>
        <taxon>Fungi</taxon>
        <taxon>Fungi incertae sedis</taxon>
        <taxon>Mucoromycota</taxon>
        <taxon>Mucoromycotina</taxon>
        <taxon>Mucoromycetes</taxon>
        <taxon>Mucorales</taxon>
        <taxon>Phycomycetaceae</taxon>
        <taxon>Phycomyces</taxon>
    </lineage>
</organism>
<reference evidence="2" key="1">
    <citation type="submission" date="2015-06" db="EMBL/GenBank/DDBJ databases">
        <title>Expansion of signal transduction pathways in fungi by whole-genome duplication.</title>
        <authorList>
            <consortium name="DOE Joint Genome Institute"/>
            <person name="Corrochano L.M."/>
            <person name="Kuo A."/>
            <person name="Marcet-Houben M."/>
            <person name="Polaino S."/>
            <person name="Salamov A."/>
            <person name="Villalobos J.M."/>
            <person name="Alvarez M.I."/>
            <person name="Avalos J."/>
            <person name="Benito E.P."/>
            <person name="Benoit I."/>
            <person name="Burger G."/>
            <person name="Camino L.P."/>
            <person name="Canovas D."/>
            <person name="Cerda-Olmedo E."/>
            <person name="Cheng J.-F."/>
            <person name="Dominguez A."/>
            <person name="Elias M."/>
            <person name="Eslava A.P."/>
            <person name="Glaser F."/>
            <person name="Grimwood J."/>
            <person name="Gutierrez G."/>
            <person name="Heitman J."/>
            <person name="Henrissat B."/>
            <person name="Iturriaga E.A."/>
            <person name="Lang B.F."/>
            <person name="Lavin J.L."/>
            <person name="Lee S."/>
            <person name="Li W."/>
            <person name="Lindquist E."/>
            <person name="Lopez-Garcia S."/>
            <person name="Luque E.M."/>
            <person name="Marcos A.T."/>
            <person name="Martin J."/>
            <person name="McCluskey K."/>
            <person name="Medina H.R."/>
            <person name="Miralles-Duran A."/>
            <person name="Miyazaki A."/>
            <person name="Munoz-Torres E."/>
            <person name="Oguiza J.A."/>
            <person name="Ohm R."/>
            <person name="Olmedo M."/>
            <person name="Orejas M."/>
            <person name="Ortiz-Castellanos L."/>
            <person name="Pisabarro A.G."/>
            <person name="Rodriguez-Romero J."/>
            <person name="Ruiz-Herrera J."/>
            <person name="Ruiz-Vazquez R."/>
            <person name="Sanz C."/>
            <person name="Schackwitz W."/>
            <person name="Schmutz J."/>
            <person name="Shahriari M."/>
            <person name="Shelest E."/>
            <person name="Silva-Franco F."/>
            <person name="Soanes D."/>
            <person name="Syed K."/>
            <person name="Tagua V.G."/>
            <person name="Talbot N.J."/>
            <person name="Thon M."/>
            <person name="De vries R.P."/>
            <person name="Wiebenga A."/>
            <person name="Yadav J.S."/>
            <person name="Braun E.L."/>
            <person name="Baker S."/>
            <person name="Garre V."/>
            <person name="Horwitz B."/>
            <person name="Torres-Martinez S."/>
            <person name="Idnurm A."/>
            <person name="Herrera-Estrella A."/>
            <person name="Gabaldon T."/>
            <person name="Grigoriev I.V."/>
        </authorList>
    </citation>
    <scope>NUCLEOTIDE SEQUENCE [LARGE SCALE GENOMIC DNA]</scope>
    <source>
        <strain evidence="2">NRRL 1555(-)</strain>
    </source>
</reference>
<evidence type="ECO:0000313" key="2">
    <source>
        <dbReference type="Proteomes" id="UP000077315"/>
    </source>
</evidence>
<dbReference type="VEuPathDB" id="FungiDB:PHYBLDRAFT_59502"/>